<name>A0A4Y7SCD7_COPMI</name>
<evidence type="ECO:0008006" key="3">
    <source>
        <dbReference type="Google" id="ProtNLM"/>
    </source>
</evidence>
<dbReference type="InterPro" id="IPR016024">
    <property type="entry name" value="ARM-type_fold"/>
</dbReference>
<dbReference type="AlphaFoldDB" id="A0A4Y7SCD7"/>
<sequence>MTLGTNVVVGHETWARMVMLLGRHGFRGVPRIIAMTVRNVLDVEYLDLESLLESVKLQDSVQNKLPRYLLSSLNDEASVIRSQAVDLLMRLFNPCAFNYCQPQHLECSELLARTHDMQLISRLADIAIKDDDSVLKKDALALLKSAFHQTRFEDLVKSSLSELLEATFKNPDLIQFRSNAIAVLHDLTDPKINGTGWLKHRLIGV</sequence>
<keyword evidence="2" id="KW-1185">Reference proteome</keyword>
<gene>
    <name evidence="1" type="ORF">FA13DRAFT_511283</name>
</gene>
<organism evidence="1 2">
    <name type="scientific">Coprinellus micaceus</name>
    <name type="common">Glistening ink-cap mushroom</name>
    <name type="synonym">Coprinus micaceus</name>
    <dbReference type="NCBI Taxonomy" id="71717"/>
    <lineage>
        <taxon>Eukaryota</taxon>
        <taxon>Fungi</taxon>
        <taxon>Dikarya</taxon>
        <taxon>Basidiomycota</taxon>
        <taxon>Agaricomycotina</taxon>
        <taxon>Agaricomycetes</taxon>
        <taxon>Agaricomycetidae</taxon>
        <taxon>Agaricales</taxon>
        <taxon>Agaricineae</taxon>
        <taxon>Psathyrellaceae</taxon>
        <taxon>Coprinellus</taxon>
    </lineage>
</organism>
<reference evidence="1 2" key="1">
    <citation type="journal article" date="2019" name="Nat. Ecol. Evol.">
        <title>Megaphylogeny resolves global patterns of mushroom evolution.</title>
        <authorList>
            <person name="Varga T."/>
            <person name="Krizsan K."/>
            <person name="Foldi C."/>
            <person name="Dima B."/>
            <person name="Sanchez-Garcia M."/>
            <person name="Sanchez-Ramirez S."/>
            <person name="Szollosi G.J."/>
            <person name="Szarkandi J.G."/>
            <person name="Papp V."/>
            <person name="Albert L."/>
            <person name="Andreopoulos W."/>
            <person name="Angelini C."/>
            <person name="Antonin V."/>
            <person name="Barry K.W."/>
            <person name="Bougher N.L."/>
            <person name="Buchanan P."/>
            <person name="Buyck B."/>
            <person name="Bense V."/>
            <person name="Catcheside P."/>
            <person name="Chovatia M."/>
            <person name="Cooper J."/>
            <person name="Damon W."/>
            <person name="Desjardin D."/>
            <person name="Finy P."/>
            <person name="Geml J."/>
            <person name="Haridas S."/>
            <person name="Hughes K."/>
            <person name="Justo A."/>
            <person name="Karasinski D."/>
            <person name="Kautmanova I."/>
            <person name="Kiss B."/>
            <person name="Kocsube S."/>
            <person name="Kotiranta H."/>
            <person name="LaButti K.M."/>
            <person name="Lechner B.E."/>
            <person name="Liimatainen K."/>
            <person name="Lipzen A."/>
            <person name="Lukacs Z."/>
            <person name="Mihaltcheva S."/>
            <person name="Morgado L.N."/>
            <person name="Niskanen T."/>
            <person name="Noordeloos M.E."/>
            <person name="Ohm R.A."/>
            <person name="Ortiz-Santana B."/>
            <person name="Ovrebo C."/>
            <person name="Racz N."/>
            <person name="Riley R."/>
            <person name="Savchenko A."/>
            <person name="Shiryaev A."/>
            <person name="Soop K."/>
            <person name="Spirin V."/>
            <person name="Szebenyi C."/>
            <person name="Tomsovsky M."/>
            <person name="Tulloss R.E."/>
            <person name="Uehling J."/>
            <person name="Grigoriev I.V."/>
            <person name="Vagvolgyi C."/>
            <person name="Papp T."/>
            <person name="Martin F.M."/>
            <person name="Miettinen O."/>
            <person name="Hibbett D.S."/>
            <person name="Nagy L.G."/>
        </authorList>
    </citation>
    <scope>NUCLEOTIDE SEQUENCE [LARGE SCALE GENOMIC DNA]</scope>
    <source>
        <strain evidence="1 2">FP101781</strain>
    </source>
</reference>
<comment type="caution">
    <text evidence="1">The sequence shown here is derived from an EMBL/GenBank/DDBJ whole genome shotgun (WGS) entry which is preliminary data.</text>
</comment>
<proteinExistence type="predicted"/>
<dbReference type="OrthoDB" id="3122260at2759"/>
<accession>A0A4Y7SCD7</accession>
<evidence type="ECO:0000313" key="2">
    <source>
        <dbReference type="Proteomes" id="UP000298030"/>
    </source>
</evidence>
<protein>
    <recommendedName>
        <fullName evidence="3">TATA-binding protein interacting (TIP20) domain-containing protein</fullName>
    </recommendedName>
</protein>
<evidence type="ECO:0000313" key="1">
    <source>
        <dbReference type="EMBL" id="TEB18936.1"/>
    </source>
</evidence>
<dbReference type="EMBL" id="QPFP01000215">
    <property type="protein sequence ID" value="TEB18936.1"/>
    <property type="molecule type" value="Genomic_DNA"/>
</dbReference>
<dbReference type="SUPFAM" id="SSF48371">
    <property type="entry name" value="ARM repeat"/>
    <property type="match status" value="1"/>
</dbReference>
<dbReference type="Proteomes" id="UP000298030">
    <property type="component" value="Unassembled WGS sequence"/>
</dbReference>